<evidence type="ECO:0000259" key="1">
    <source>
        <dbReference type="Pfam" id="PF14300"/>
    </source>
</evidence>
<evidence type="ECO:0000313" key="2">
    <source>
        <dbReference type="EMBL" id="RVW09087.1"/>
    </source>
</evidence>
<dbReference type="InterPro" id="IPR025402">
    <property type="entry name" value="DMP19_C"/>
</dbReference>
<dbReference type="InterPro" id="IPR018841">
    <property type="entry name" value="DUF2442"/>
</dbReference>
<sequence>MTDYRIAEVDLTAVDIVLTLASGDVLTTPITRYIRIEKATPAERARWVLADDGHGLNWPALWEPHPQGMVSVWDILQDRLYDDALNRVQQAGWDVDTVPQRDRELVALWRLEADVNNGGFLQFFGNWGEQNHRTAVAALDAIGAHRTAEIVRAMYAVIEPYGQTDEVVSLADLPAVISEPERERLEELDEAFWEYPDRLPRLVVEYHGDGSAQPQHPGQP</sequence>
<keyword evidence="3" id="KW-1185">Reference proteome</keyword>
<dbReference type="Gene3D" id="1.20.1420.60">
    <property type="match status" value="1"/>
</dbReference>
<accession>A0A3S3AUW6</accession>
<dbReference type="Pfam" id="PF10387">
    <property type="entry name" value="DUF2442"/>
    <property type="match status" value="1"/>
</dbReference>
<evidence type="ECO:0000313" key="3">
    <source>
        <dbReference type="Proteomes" id="UP000286208"/>
    </source>
</evidence>
<dbReference type="EMBL" id="RKLP01000006">
    <property type="protein sequence ID" value="RVW09087.1"/>
    <property type="molecule type" value="Genomic_DNA"/>
</dbReference>
<comment type="caution">
    <text evidence="2">The sequence shown here is derived from an EMBL/GenBank/DDBJ whole genome shotgun (WGS) entry which is preliminary data.</text>
</comment>
<dbReference type="Pfam" id="PF14300">
    <property type="entry name" value="DMP19"/>
    <property type="match status" value="1"/>
</dbReference>
<reference evidence="2 3" key="1">
    <citation type="submission" date="2018-11" db="EMBL/GenBank/DDBJ databases">
        <title>Rhodococcus spongicola sp. nov. and Rhodococcus xishaensis sp. nov. from marine sponges.</title>
        <authorList>
            <person name="Li L."/>
            <person name="Lin H.W."/>
        </authorList>
    </citation>
    <scope>NUCLEOTIDE SEQUENCE [LARGE SCALE GENOMIC DNA]</scope>
    <source>
        <strain evidence="2 3">CCTCC AB2014297</strain>
    </source>
</reference>
<protein>
    <submittedName>
        <fullName evidence="2">DUF4375 domain-containing protein</fullName>
    </submittedName>
</protein>
<dbReference type="Proteomes" id="UP000286208">
    <property type="component" value="Unassembled WGS sequence"/>
</dbReference>
<name>A0A3S3AUW6_9NOCA</name>
<gene>
    <name evidence="2" type="ORF">EGT67_13100</name>
</gene>
<dbReference type="OrthoDB" id="2613291at2"/>
<dbReference type="RefSeq" id="WP_127916512.1">
    <property type="nucleotide sequence ID" value="NZ_RKLP01000006.1"/>
</dbReference>
<proteinExistence type="predicted"/>
<dbReference type="Gene3D" id="3.30.2020.40">
    <property type="entry name" value="Uncharacterised protein PF10387, DUF2442"/>
    <property type="match status" value="1"/>
</dbReference>
<dbReference type="AlphaFoldDB" id="A0A3S3AUW6"/>
<organism evidence="2 3">
    <name type="scientific">Prescottella agglutinans</name>
    <dbReference type="NCBI Taxonomy" id="1644129"/>
    <lineage>
        <taxon>Bacteria</taxon>
        <taxon>Bacillati</taxon>
        <taxon>Actinomycetota</taxon>
        <taxon>Actinomycetes</taxon>
        <taxon>Mycobacteriales</taxon>
        <taxon>Nocardiaceae</taxon>
        <taxon>Prescottella</taxon>
    </lineage>
</organism>
<feature type="domain" description="DNA mimic protein DMP19 C-terminal" evidence="1">
    <location>
        <begin position="98"/>
        <end position="206"/>
    </location>
</feature>